<feature type="domain" description="Glycosyltransferase 2-like" evidence="1">
    <location>
        <begin position="14"/>
        <end position="139"/>
    </location>
</feature>
<dbReference type="InterPro" id="IPR029044">
    <property type="entry name" value="Nucleotide-diphossugar_trans"/>
</dbReference>
<dbReference type="Pfam" id="PF00535">
    <property type="entry name" value="Glycos_transf_2"/>
    <property type="match status" value="1"/>
</dbReference>
<dbReference type="RefSeq" id="WP_081493014.1">
    <property type="nucleotide sequence ID" value="NZ_FMAE01000008.1"/>
</dbReference>
<proteinExistence type="predicted"/>
<dbReference type="SUPFAM" id="SSF53448">
    <property type="entry name" value="Nucleotide-diphospho-sugar transferases"/>
    <property type="match status" value="1"/>
</dbReference>
<dbReference type="Proteomes" id="UP000183174">
    <property type="component" value="Unassembled WGS sequence"/>
</dbReference>
<evidence type="ECO:0000313" key="2">
    <source>
        <dbReference type="EMBL" id="SCB46394.1"/>
    </source>
</evidence>
<evidence type="ECO:0000313" key="3">
    <source>
        <dbReference type="Proteomes" id="UP000183174"/>
    </source>
</evidence>
<reference evidence="2 3" key="1">
    <citation type="submission" date="2016-08" db="EMBL/GenBank/DDBJ databases">
        <authorList>
            <person name="Seilhamer J.J."/>
        </authorList>
    </citation>
    <scope>NUCLEOTIDE SEQUENCE [LARGE SCALE GENOMIC DNA]</scope>
    <source>
        <strain evidence="2 3">CCBAU 10071</strain>
    </source>
</reference>
<protein>
    <recommendedName>
        <fullName evidence="1">Glycosyltransferase 2-like domain-containing protein</fullName>
    </recommendedName>
</protein>
<name>A0A1C3X308_9BRAD</name>
<dbReference type="AlphaFoldDB" id="A0A1C3X308"/>
<accession>A0A1C3X308</accession>
<dbReference type="InterPro" id="IPR001173">
    <property type="entry name" value="Glyco_trans_2-like"/>
</dbReference>
<organism evidence="2 3">
    <name type="scientific">Bradyrhizobium yuanmingense</name>
    <dbReference type="NCBI Taxonomy" id="108015"/>
    <lineage>
        <taxon>Bacteria</taxon>
        <taxon>Pseudomonadati</taxon>
        <taxon>Pseudomonadota</taxon>
        <taxon>Alphaproteobacteria</taxon>
        <taxon>Hyphomicrobiales</taxon>
        <taxon>Nitrobacteraceae</taxon>
        <taxon>Bradyrhizobium</taxon>
    </lineage>
</organism>
<dbReference type="PANTHER" id="PTHR43179">
    <property type="entry name" value="RHAMNOSYLTRANSFERASE WBBL"/>
    <property type="match status" value="1"/>
</dbReference>
<dbReference type="EMBL" id="FMAE01000008">
    <property type="protein sequence ID" value="SCB46394.1"/>
    <property type="molecule type" value="Genomic_DNA"/>
</dbReference>
<dbReference type="Gene3D" id="3.90.550.10">
    <property type="entry name" value="Spore Coat Polysaccharide Biosynthesis Protein SpsA, Chain A"/>
    <property type="match status" value="1"/>
</dbReference>
<evidence type="ECO:0000259" key="1">
    <source>
        <dbReference type="Pfam" id="PF00535"/>
    </source>
</evidence>
<dbReference type="PANTHER" id="PTHR43179:SF7">
    <property type="entry name" value="RHAMNOSYLTRANSFERASE WBBL"/>
    <property type="match status" value="1"/>
</dbReference>
<sequence>MSDAIYRAAEPDISIIIVSYNTRTMTLECIRSVLAQTTTVLYEVIVFDNASTDGSPEAIRANFPQLELIASQENLGFAGANNIAAMRARGRRFLLLNPDTLILNRAIDHLHEFADANPRFGIWGGRTVLSDGRLNPGSCWGDATLWSIFCFATGLTSLKRSSSVFNPEGYGGWKRDSIRAVDIVTGCFLLIDRELWKQLDGFDPEFFMYGEEADLCRRARKLGASPTITPAATIIHYGQSSEPDQAEQRIKVLAGRITLLRRHNSAATILAGKTLYMLLPLLRLLAYGTAGLVSGRSDLREKARNWRYVWQHRQRWVNGWSNVGVRSARGNPRNKLPEEVAAVERPLGDALSRSRQG</sequence>
<dbReference type="CDD" id="cd04186">
    <property type="entry name" value="GT_2_like_c"/>
    <property type="match status" value="1"/>
</dbReference>
<gene>
    <name evidence="2" type="ORF">GA0061099_1008369</name>
</gene>